<evidence type="ECO:0000313" key="5">
    <source>
        <dbReference type="Proteomes" id="UP000000483"/>
    </source>
</evidence>
<feature type="active site" description="Proton acceptor" evidence="1">
    <location>
        <position position="17"/>
    </location>
</feature>
<dbReference type="Gene3D" id="3.40.50.11190">
    <property type="match status" value="1"/>
</dbReference>
<accession>F2NJR4</accession>
<gene>
    <name evidence="4" type="ordered locus">Desac_1881</name>
</gene>
<dbReference type="PANTHER" id="PTHR21015:SF22">
    <property type="entry name" value="GLYCOSYLTRANSFERASE"/>
    <property type="match status" value="1"/>
</dbReference>
<name>F2NJR4_DESAR</name>
<dbReference type="InterPro" id="IPR007235">
    <property type="entry name" value="Glyco_trans_28_C"/>
</dbReference>
<dbReference type="InterPro" id="IPR000182">
    <property type="entry name" value="GNAT_dom"/>
</dbReference>
<dbReference type="NCBIfam" id="TIGR03590">
    <property type="entry name" value="PseG"/>
    <property type="match status" value="1"/>
</dbReference>
<dbReference type="KEGG" id="dao:Desac_1881"/>
<reference evidence="4 5" key="1">
    <citation type="journal article" date="2011" name="Stand. Genomic Sci.">
        <title>Complete genome sequence of the acetate-degrading sulfate reducer Desulfobacca acetoxidans type strain (ASRB2).</title>
        <authorList>
            <person name="Goker M."/>
            <person name="Teshima H."/>
            <person name="Lapidus A."/>
            <person name="Nolan M."/>
            <person name="Lucas S."/>
            <person name="Hammon N."/>
            <person name="Deshpande S."/>
            <person name="Cheng J.F."/>
            <person name="Tapia R."/>
            <person name="Han C."/>
            <person name="Goodwin L."/>
            <person name="Pitluck S."/>
            <person name="Huntemann M."/>
            <person name="Liolios K."/>
            <person name="Ivanova N."/>
            <person name="Pagani I."/>
            <person name="Mavromatis K."/>
            <person name="Ovchinikova G."/>
            <person name="Pati A."/>
            <person name="Chen A."/>
            <person name="Palaniappan K."/>
            <person name="Land M."/>
            <person name="Hauser L."/>
            <person name="Brambilla E.M."/>
            <person name="Rohde M."/>
            <person name="Spring S."/>
            <person name="Detter J.C."/>
            <person name="Woyke T."/>
            <person name="Bristow J."/>
            <person name="Eisen J.A."/>
            <person name="Markowitz V."/>
            <person name="Hugenholtz P."/>
            <person name="Kyrpides N.C."/>
            <person name="Klenk H.P."/>
        </authorList>
    </citation>
    <scope>NUCLEOTIDE SEQUENCE [LARGE SCALE GENOMIC DNA]</scope>
    <source>
        <strain evidence="5">ATCC 700848 / DSM 11109 / ASRB2</strain>
    </source>
</reference>
<feature type="binding site" evidence="2">
    <location>
        <position position="259"/>
    </location>
    <ligand>
        <name>substrate</name>
    </ligand>
</feature>
<organism evidence="4 5">
    <name type="scientific">Desulfobacca acetoxidans (strain ATCC 700848 / DSM 11109 / ASRB2)</name>
    <dbReference type="NCBI Taxonomy" id="880072"/>
    <lineage>
        <taxon>Bacteria</taxon>
        <taxon>Pseudomonadati</taxon>
        <taxon>Thermodesulfobacteriota</taxon>
        <taxon>Desulfobaccia</taxon>
        <taxon>Desulfobaccales</taxon>
        <taxon>Desulfobaccaceae</taxon>
        <taxon>Desulfobacca</taxon>
    </lineage>
</organism>
<dbReference type="GO" id="GO:0016747">
    <property type="term" value="F:acyltransferase activity, transferring groups other than amino-acyl groups"/>
    <property type="evidence" value="ECO:0007669"/>
    <property type="project" value="InterPro"/>
</dbReference>
<dbReference type="SUPFAM" id="SSF55729">
    <property type="entry name" value="Acyl-CoA N-acyltransferases (Nat)"/>
    <property type="match status" value="1"/>
</dbReference>
<dbReference type="SUPFAM" id="SSF53756">
    <property type="entry name" value="UDP-Glycosyltransferase/glycogen phosphorylase"/>
    <property type="match status" value="1"/>
</dbReference>
<dbReference type="STRING" id="880072.Desac_1881"/>
<keyword evidence="5" id="KW-1185">Reference proteome</keyword>
<dbReference type="GO" id="GO:0016758">
    <property type="term" value="F:hexosyltransferase activity"/>
    <property type="evidence" value="ECO:0007669"/>
    <property type="project" value="InterPro"/>
</dbReference>
<dbReference type="Pfam" id="PF04101">
    <property type="entry name" value="Glyco_tran_28_C"/>
    <property type="match status" value="1"/>
</dbReference>
<dbReference type="AlphaFoldDB" id="F2NJR4"/>
<dbReference type="Gene3D" id="3.40.50.2000">
    <property type="entry name" value="Glycogen Phosphorylase B"/>
    <property type="match status" value="1"/>
</dbReference>
<dbReference type="eggNOG" id="COG1670">
    <property type="taxonomic scope" value="Bacteria"/>
</dbReference>
<dbReference type="Pfam" id="PF13302">
    <property type="entry name" value="Acetyltransf_3"/>
    <property type="match status" value="1"/>
</dbReference>
<dbReference type="InterPro" id="IPR020023">
    <property type="entry name" value="PseG"/>
</dbReference>
<dbReference type="PANTHER" id="PTHR21015">
    <property type="entry name" value="UDP-N-ACETYLGLUCOSAMINE--N-ACETYLMURAMYL-(PENTAPEPTIDE) PYROPHOSPHORYL-UNDECAPRENOL N-ACETYLGLUCOSAMINE TRANSFERASE 1"/>
    <property type="match status" value="1"/>
</dbReference>
<reference evidence="5" key="2">
    <citation type="submission" date="2011-03" db="EMBL/GenBank/DDBJ databases">
        <title>The complete genome of Desulfobacca acetoxidans DSM 11109.</title>
        <authorList>
            <consortium name="US DOE Joint Genome Institute (JGI-PGF)"/>
            <person name="Lucas S."/>
            <person name="Copeland A."/>
            <person name="Lapidus A."/>
            <person name="Bruce D."/>
            <person name="Goodwin L."/>
            <person name="Pitluck S."/>
            <person name="Peters L."/>
            <person name="Kyrpides N."/>
            <person name="Mavromatis K."/>
            <person name="Ivanova N."/>
            <person name="Ovchinnikova G."/>
            <person name="Teshima H."/>
            <person name="Detter J.C."/>
            <person name="Han C."/>
            <person name="Land M."/>
            <person name="Hauser L."/>
            <person name="Markowitz V."/>
            <person name="Cheng J.-F."/>
            <person name="Hugenholtz P."/>
            <person name="Woyke T."/>
            <person name="Wu D."/>
            <person name="Spring S."/>
            <person name="Schueler E."/>
            <person name="Brambilla E."/>
            <person name="Klenk H.-P."/>
            <person name="Eisen J.A."/>
        </authorList>
    </citation>
    <scope>NUCLEOTIDE SEQUENCE [LARGE SCALE GENOMIC DNA]</scope>
    <source>
        <strain evidence="5">ATCC 700848 / DSM 11109 / ASRB2</strain>
    </source>
</reference>
<dbReference type="eggNOG" id="COG3980">
    <property type="taxonomic scope" value="Bacteria"/>
</dbReference>
<dbReference type="RefSeq" id="WP_013706828.1">
    <property type="nucleotide sequence ID" value="NC_015388.1"/>
</dbReference>
<evidence type="ECO:0000256" key="1">
    <source>
        <dbReference type="PIRSR" id="PIRSR620023-1"/>
    </source>
</evidence>
<dbReference type="HOGENOM" id="CLU_023406_0_1_7"/>
<dbReference type="EMBL" id="CP002629">
    <property type="protein sequence ID" value="AEB09719.1"/>
    <property type="molecule type" value="Genomic_DNA"/>
</dbReference>
<dbReference type="PROSITE" id="PS51186">
    <property type="entry name" value="GNAT"/>
    <property type="match status" value="1"/>
</dbReference>
<evidence type="ECO:0000313" key="4">
    <source>
        <dbReference type="EMBL" id="AEB09719.1"/>
    </source>
</evidence>
<protein>
    <submittedName>
        <fullName evidence="4">Pseudaminic acid biosynthesis-associated protein PseG</fullName>
    </submittedName>
</protein>
<feature type="domain" description="N-acetyltransferase" evidence="3">
    <location>
        <begin position="345"/>
        <end position="499"/>
    </location>
</feature>
<proteinExistence type="predicted"/>
<feature type="binding site" evidence="2">
    <location>
        <position position="155"/>
    </location>
    <ligand>
        <name>substrate</name>
    </ligand>
</feature>
<dbReference type="InterPro" id="IPR016181">
    <property type="entry name" value="Acyl_CoA_acyltransferase"/>
</dbReference>
<dbReference type="Proteomes" id="UP000000483">
    <property type="component" value="Chromosome"/>
</dbReference>
<sequence>MRAVIRADAGPQIGLGHVMRCLALAQAWRAEGGEVSFLTATDLPVLRPRLEVEGDLQILQASPPGGFADAQETARMVQEIGARWVVLDGYHFTAGFQRLIKDGGSRLIVIDDYGHAAPYRADFILNQNMHAHERLYGDREDYTRLLLGCRYALLRREYWSWQGWRREISETSSKILVTLGGADPNRVTLKVLEALEQVKADDLEITVIVGGVNSWCHHLSNRAEKYPFPLRILKNVDDMPRLLAWADLAITAGGSTCWEMAFMGLPGLVISCADNQRPVAENLQSGGVALNLGWHEHLAVRQITQAVDRLLAEPETRRQLSRRGQKLVDGEGAARVVMQMRNEPFRLRRVRPEDCRAIWSLANDPEVRQASFSQEPIPWENHLLWFNRVSKDPGQLFFLAVDHQDAPVGQVRFELDNHRAIIHVSLAPNQRGRGYGRQIIDAGARQIFRQTETAVIDAFIKMDNVRSIRAFEAAGFKKAGVRIVRGRKTWHYSLNRLEIFSNVFNGKRNFP</sequence>
<evidence type="ECO:0000259" key="3">
    <source>
        <dbReference type="PROSITE" id="PS51186"/>
    </source>
</evidence>
<dbReference type="Gene3D" id="3.40.630.30">
    <property type="match status" value="1"/>
</dbReference>
<evidence type="ECO:0000256" key="2">
    <source>
        <dbReference type="PIRSR" id="PIRSR620023-2"/>
    </source>
</evidence>